<feature type="transmembrane region" description="Helical" evidence="8">
    <location>
        <begin position="85"/>
        <end position="105"/>
    </location>
</feature>
<dbReference type="InterPro" id="IPR000515">
    <property type="entry name" value="MetI-like"/>
</dbReference>
<reference evidence="10" key="1">
    <citation type="submission" date="2020-08" db="EMBL/GenBank/DDBJ databases">
        <title>Genome public.</title>
        <authorList>
            <person name="Liu C."/>
            <person name="Sun Q."/>
        </authorList>
    </citation>
    <scope>NUCLEOTIDE SEQUENCE</scope>
    <source>
        <strain evidence="10">NSJ-15</strain>
    </source>
</reference>
<sequence>MDYLGMLQQLLKGSGITIIVFCATYVMALPLGMLVTLGVRCRFKPLKAVLNFYIYIMRGTPLMLQIFTIFYGLPFLPVVGPYLTLTSRMAAALIAFTLNYAAYFAEIFRGGLLAVDKGQYEAAKVLGLNRTQTMFRIIFPQMFRVALPSLANETITLVKDTSLVFVIGMGDLLEAAKNIANAQATILPYFFCMIFYLILTTVPAIIFKKLEKKYSFQ</sequence>
<dbReference type="EMBL" id="JACRTL010000001">
    <property type="protein sequence ID" value="MBC8609993.1"/>
    <property type="molecule type" value="Genomic_DNA"/>
</dbReference>
<dbReference type="AlphaFoldDB" id="A0A8J6P2T6"/>
<evidence type="ECO:0000256" key="5">
    <source>
        <dbReference type="ARBA" id="ARBA00022970"/>
    </source>
</evidence>
<dbReference type="InterPro" id="IPR010065">
    <property type="entry name" value="AA_ABC_transptr_permease_3TM"/>
</dbReference>
<evidence type="ECO:0000256" key="8">
    <source>
        <dbReference type="RuleBase" id="RU363032"/>
    </source>
</evidence>
<keyword evidence="5" id="KW-0029">Amino-acid transport</keyword>
<comment type="caution">
    <text evidence="10">The sequence shown here is derived from an EMBL/GenBank/DDBJ whole genome shotgun (WGS) entry which is preliminary data.</text>
</comment>
<evidence type="ECO:0000313" key="10">
    <source>
        <dbReference type="EMBL" id="MBC8609993.1"/>
    </source>
</evidence>
<gene>
    <name evidence="10" type="ORF">H8702_02510</name>
</gene>
<keyword evidence="3" id="KW-1003">Cell membrane</keyword>
<organism evidence="10 11">
    <name type="scientific">Massiliimalia timonensis</name>
    <dbReference type="NCBI Taxonomy" id="1987501"/>
    <lineage>
        <taxon>Bacteria</taxon>
        <taxon>Bacillati</taxon>
        <taxon>Bacillota</taxon>
        <taxon>Clostridia</taxon>
        <taxon>Eubacteriales</taxon>
        <taxon>Oscillospiraceae</taxon>
        <taxon>Massiliimalia</taxon>
    </lineage>
</organism>
<dbReference type="CDD" id="cd06261">
    <property type="entry name" value="TM_PBP2"/>
    <property type="match status" value="1"/>
</dbReference>
<protein>
    <submittedName>
        <fullName evidence="10">Amino acid ABC transporter permease</fullName>
    </submittedName>
</protein>
<dbReference type="NCBIfam" id="TIGR01726">
    <property type="entry name" value="HEQRo_perm_3TM"/>
    <property type="match status" value="1"/>
</dbReference>
<keyword evidence="4 8" id="KW-0812">Transmembrane</keyword>
<dbReference type="PANTHER" id="PTHR30614">
    <property type="entry name" value="MEMBRANE COMPONENT OF AMINO ACID ABC TRANSPORTER"/>
    <property type="match status" value="1"/>
</dbReference>
<dbReference type="Pfam" id="PF00528">
    <property type="entry name" value="BPD_transp_1"/>
    <property type="match status" value="1"/>
</dbReference>
<dbReference type="Gene3D" id="1.10.3720.10">
    <property type="entry name" value="MetI-like"/>
    <property type="match status" value="1"/>
</dbReference>
<dbReference type="InterPro" id="IPR043429">
    <property type="entry name" value="ArtM/GltK/GlnP/TcyL/YhdX-like"/>
</dbReference>
<evidence type="ECO:0000256" key="4">
    <source>
        <dbReference type="ARBA" id="ARBA00022692"/>
    </source>
</evidence>
<evidence type="ECO:0000256" key="1">
    <source>
        <dbReference type="ARBA" id="ARBA00004651"/>
    </source>
</evidence>
<dbReference type="GO" id="GO:0006865">
    <property type="term" value="P:amino acid transport"/>
    <property type="evidence" value="ECO:0007669"/>
    <property type="project" value="UniProtKB-KW"/>
</dbReference>
<dbReference type="SUPFAM" id="SSF161098">
    <property type="entry name" value="MetI-like"/>
    <property type="match status" value="1"/>
</dbReference>
<keyword evidence="7 8" id="KW-0472">Membrane</keyword>
<feature type="transmembrane region" description="Helical" evidence="8">
    <location>
        <begin position="52"/>
        <end position="73"/>
    </location>
</feature>
<name>A0A8J6P2T6_9FIRM</name>
<dbReference type="Proteomes" id="UP000632659">
    <property type="component" value="Unassembled WGS sequence"/>
</dbReference>
<proteinExistence type="inferred from homology"/>
<accession>A0A8J6P2T6</accession>
<comment type="subcellular location">
    <subcellularLocation>
        <location evidence="1 8">Cell membrane</location>
        <topology evidence="1 8">Multi-pass membrane protein</topology>
    </subcellularLocation>
</comment>
<dbReference type="FunFam" id="1.10.3720.10:FF:000006">
    <property type="entry name" value="Glutamate/aspartate ABC transporter, permease protein GltK"/>
    <property type="match status" value="1"/>
</dbReference>
<dbReference type="GO" id="GO:0022857">
    <property type="term" value="F:transmembrane transporter activity"/>
    <property type="evidence" value="ECO:0007669"/>
    <property type="project" value="InterPro"/>
</dbReference>
<evidence type="ECO:0000256" key="2">
    <source>
        <dbReference type="ARBA" id="ARBA00022448"/>
    </source>
</evidence>
<feature type="transmembrane region" description="Helical" evidence="8">
    <location>
        <begin position="16"/>
        <end position="40"/>
    </location>
</feature>
<feature type="domain" description="ABC transmembrane type-1" evidence="9">
    <location>
        <begin position="14"/>
        <end position="208"/>
    </location>
</feature>
<keyword evidence="2 8" id="KW-0813">Transport</keyword>
<dbReference type="RefSeq" id="WP_093988412.1">
    <property type="nucleotide sequence ID" value="NZ_FYDD01000003.1"/>
</dbReference>
<dbReference type="OrthoDB" id="9787841at2"/>
<evidence type="ECO:0000313" key="11">
    <source>
        <dbReference type="Proteomes" id="UP000632659"/>
    </source>
</evidence>
<comment type="similarity">
    <text evidence="8">Belongs to the binding-protein-dependent transport system permease family.</text>
</comment>
<dbReference type="PROSITE" id="PS50928">
    <property type="entry name" value="ABC_TM1"/>
    <property type="match status" value="1"/>
</dbReference>
<dbReference type="PANTHER" id="PTHR30614:SF0">
    <property type="entry name" value="L-CYSTINE TRANSPORT SYSTEM PERMEASE PROTEIN TCYL"/>
    <property type="match status" value="1"/>
</dbReference>
<keyword evidence="11" id="KW-1185">Reference proteome</keyword>
<evidence type="ECO:0000256" key="3">
    <source>
        <dbReference type="ARBA" id="ARBA00022475"/>
    </source>
</evidence>
<keyword evidence="6 8" id="KW-1133">Transmembrane helix</keyword>
<evidence type="ECO:0000259" key="9">
    <source>
        <dbReference type="PROSITE" id="PS50928"/>
    </source>
</evidence>
<dbReference type="GO" id="GO:0043190">
    <property type="term" value="C:ATP-binding cassette (ABC) transporter complex"/>
    <property type="evidence" value="ECO:0007669"/>
    <property type="project" value="InterPro"/>
</dbReference>
<evidence type="ECO:0000256" key="6">
    <source>
        <dbReference type="ARBA" id="ARBA00022989"/>
    </source>
</evidence>
<feature type="transmembrane region" description="Helical" evidence="8">
    <location>
        <begin position="186"/>
        <end position="207"/>
    </location>
</feature>
<evidence type="ECO:0000256" key="7">
    <source>
        <dbReference type="ARBA" id="ARBA00023136"/>
    </source>
</evidence>
<dbReference type="InterPro" id="IPR035906">
    <property type="entry name" value="MetI-like_sf"/>
</dbReference>